<dbReference type="ExpressionAtlas" id="C0HIY5">
    <property type="expression patterns" value="baseline and differential"/>
</dbReference>
<evidence type="ECO:0000256" key="1">
    <source>
        <dbReference type="ARBA" id="ARBA00009431"/>
    </source>
</evidence>
<dbReference type="PANTHER" id="PTHR11802">
    <property type="entry name" value="SERINE PROTEASE FAMILY S10 SERINE CARBOXYPEPTIDASE"/>
    <property type="match status" value="1"/>
</dbReference>
<sequence>MNPLYIAGDSYSGLIIPTLALEIDRSIELGEKIFSGLKGYIAGNPLTGGQFDTDSQIPYFHAMGLVSDELYKCTRDINKQYILDPACPDDDLLSPKTVAETDGTSRLMLESADFLLGSKCAAKFQRSYPLTNSIPLSLHCQVLDCLSDLHFPLAAGSFIHSILRLGE</sequence>
<dbReference type="Pfam" id="PF00450">
    <property type="entry name" value="Peptidase_S10"/>
    <property type="match status" value="1"/>
</dbReference>
<proteinExistence type="evidence at transcript level"/>
<dbReference type="SUPFAM" id="SSF53474">
    <property type="entry name" value="alpha/beta-Hydrolases"/>
    <property type="match status" value="1"/>
</dbReference>
<dbReference type="InterPro" id="IPR001563">
    <property type="entry name" value="Peptidase_S10"/>
</dbReference>
<dbReference type="Gene3D" id="3.40.50.1820">
    <property type="entry name" value="alpha/beta hydrolase"/>
    <property type="match status" value="1"/>
</dbReference>
<evidence type="ECO:0008006" key="3">
    <source>
        <dbReference type="Google" id="ProtNLM"/>
    </source>
</evidence>
<organism evidence="2">
    <name type="scientific">Zea mays</name>
    <name type="common">Maize</name>
    <dbReference type="NCBI Taxonomy" id="4577"/>
    <lineage>
        <taxon>Eukaryota</taxon>
        <taxon>Viridiplantae</taxon>
        <taxon>Streptophyta</taxon>
        <taxon>Embryophyta</taxon>
        <taxon>Tracheophyta</taxon>
        <taxon>Spermatophyta</taxon>
        <taxon>Magnoliopsida</taxon>
        <taxon>Liliopsida</taxon>
        <taxon>Poales</taxon>
        <taxon>Poaceae</taxon>
        <taxon>PACMAD clade</taxon>
        <taxon>Panicoideae</taxon>
        <taxon>Andropogonodae</taxon>
        <taxon>Andropogoneae</taxon>
        <taxon>Tripsacinae</taxon>
        <taxon>Zea</taxon>
    </lineage>
</organism>
<dbReference type="EMBL" id="BT062291">
    <property type="protein sequence ID" value="ACN26988.1"/>
    <property type="molecule type" value="mRNA"/>
</dbReference>
<dbReference type="GO" id="GO:0004185">
    <property type="term" value="F:serine-type carboxypeptidase activity"/>
    <property type="evidence" value="ECO:0007669"/>
    <property type="project" value="InterPro"/>
</dbReference>
<dbReference type="MEROPS" id="S10.A01"/>
<comment type="similarity">
    <text evidence="1">Belongs to the peptidase S10 family.</text>
</comment>
<reference evidence="2" key="1">
    <citation type="journal article" date="2009" name="PLoS Genet.">
        <title>Sequencing, mapping, and analysis of 27,455 maize full-length cDNAs.</title>
        <authorList>
            <person name="Soderlund C."/>
            <person name="Descour A."/>
            <person name="Kudrna D."/>
            <person name="Bomhoff M."/>
            <person name="Boyd L."/>
            <person name="Currie J."/>
            <person name="Angelova A."/>
            <person name="Collura K."/>
            <person name="Wissotski M."/>
            <person name="Ashley E."/>
            <person name="Morrow D."/>
            <person name="Fernandes J."/>
            <person name="Walbot V."/>
            <person name="Yu Y."/>
        </authorList>
    </citation>
    <scope>NUCLEOTIDE SEQUENCE</scope>
    <source>
        <strain evidence="2">B73</strain>
    </source>
</reference>
<evidence type="ECO:0000313" key="2">
    <source>
        <dbReference type="EMBL" id="ACN26988.1"/>
    </source>
</evidence>
<dbReference type="GO" id="GO:0006508">
    <property type="term" value="P:proteolysis"/>
    <property type="evidence" value="ECO:0007669"/>
    <property type="project" value="InterPro"/>
</dbReference>
<accession>C0HIY5</accession>
<dbReference type="InterPro" id="IPR029058">
    <property type="entry name" value="AB_hydrolase_fold"/>
</dbReference>
<protein>
    <recommendedName>
        <fullName evidence="3">Serine carboxypeptidase-like 19</fullName>
    </recommendedName>
</protein>
<dbReference type="PANTHER" id="PTHR11802:SF204">
    <property type="entry name" value="OS11G0460800 PROTEIN"/>
    <property type="match status" value="1"/>
</dbReference>
<name>C0HIY5_MAIZE</name>
<dbReference type="AlphaFoldDB" id="C0HIY5"/>